<dbReference type="KEGG" id="mmed:Mame_04186"/>
<evidence type="ECO:0000313" key="2">
    <source>
        <dbReference type="Proteomes" id="UP000191135"/>
    </source>
</evidence>
<sequence length="187" mass="20143">MVNAETRTGESMLLAYIPFMQDDAADRVLEAVARQLIAKGHRVEGFIQHAEKDEGQCCGAVDLEDIATGRRWQIMQALGAHARGCRLDFNALSDAAVFAQTRIGVQPDLLILNRFGKGEAQGGGLRSVFEAAFVAGVPILTSVKEAYLDDWHAFAGDLSQTLPAEVEAVLDWSLSAVVRAGRTDDAA</sequence>
<reference evidence="1 2" key="1">
    <citation type="submission" date="2017-03" db="EMBL/GenBank/DDBJ databases">
        <title>Foreign affairs: Plasmid Transfer between Roseobacters and Rhizobia.</title>
        <authorList>
            <person name="Bartling P."/>
            <person name="Bunk B."/>
            <person name="Overmann J."/>
            <person name="Brinkmann H."/>
            <person name="Petersen J."/>
        </authorList>
    </citation>
    <scope>NUCLEOTIDE SEQUENCE [LARGE SCALE GENOMIC DNA]</scope>
    <source>
        <strain evidence="1 2">MACL11</strain>
    </source>
</reference>
<organism evidence="1 2">
    <name type="scientific">Martelella mediterranea DSM 17316</name>
    <dbReference type="NCBI Taxonomy" id="1122214"/>
    <lineage>
        <taxon>Bacteria</taxon>
        <taxon>Pseudomonadati</taxon>
        <taxon>Pseudomonadota</taxon>
        <taxon>Alphaproteobacteria</taxon>
        <taxon>Hyphomicrobiales</taxon>
        <taxon>Aurantimonadaceae</taxon>
        <taxon>Martelella</taxon>
    </lineage>
</organism>
<dbReference type="Proteomes" id="UP000191135">
    <property type="component" value="Chromosome"/>
</dbReference>
<accession>A0A1U9Z725</accession>
<gene>
    <name evidence="1" type="ORF">Mame_04186</name>
</gene>
<dbReference type="AlphaFoldDB" id="A0A1U9Z725"/>
<protein>
    <submittedName>
        <fullName evidence="1">ABC-type molybdate transport system, ATPase component</fullName>
    </submittedName>
</protein>
<proteinExistence type="predicted"/>
<dbReference type="Pfam" id="PF10649">
    <property type="entry name" value="DUF2478"/>
    <property type="match status" value="1"/>
</dbReference>
<evidence type="ECO:0000313" key="1">
    <source>
        <dbReference type="EMBL" id="AQZ53481.1"/>
    </source>
</evidence>
<dbReference type="EMBL" id="CP020330">
    <property type="protein sequence ID" value="AQZ53481.1"/>
    <property type="molecule type" value="Genomic_DNA"/>
</dbReference>
<name>A0A1U9Z725_9HYPH</name>
<keyword evidence="2" id="KW-1185">Reference proteome</keyword>
<dbReference type="eggNOG" id="COG1618">
    <property type="taxonomic scope" value="Bacteria"/>
</dbReference>
<dbReference type="InterPro" id="IPR018912">
    <property type="entry name" value="DUF2478"/>
</dbReference>
<dbReference type="STRING" id="1122214.Mame_04186"/>